<protein>
    <submittedName>
        <fullName evidence="1">Uncharacterized protein</fullName>
    </submittedName>
</protein>
<dbReference type="KEGG" id="gms:SOIL9_34740"/>
<gene>
    <name evidence="1" type="ORF">SOIL9_34740</name>
</gene>
<evidence type="ECO:0000313" key="2">
    <source>
        <dbReference type="Proteomes" id="UP000464178"/>
    </source>
</evidence>
<proteinExistence type="predicted"/>
<organism evidence="1 2">
    <name type="scientific">Gemmata massiliana</name>
    <dbReference type="NCBI Taxonomy" id="1210884"/>
    <lineage>
        <taxon>Bacteria</taxon>
        <taxon>Pseudomonadati</taxon>
        <taxon>Planctomycetota</taxon>
        <taxon>Planctomycetia</taxon>
        <taxon>Gemmatales</taxon>
        <taxon>Gemmataceae</taxon>
        <taxon>Gemmata</taxon>
    </lineage>
</organism>
<dbReference type="AlphaFoldDB" id="A0A6P2D4A6"/>
<dbReference type="EMBL" id="LR593886">
    <property type="protein sequence ID" value="VTR94240.1"/>
    <property type="molecule type" value="Genomic_DNA"/>
</dbReference>
<dbReference type="Proteomes" id="UP000464178">
    <property type="component" value="Chromosome"/>
</dbReference>
<name>A0A6P2D4A6_9BACT</name>
<reference evidence="1 2" key="1">
    <citation type="submission" date="2019-05" db="EMBL/GenBank/DDBJ databases">
        <authorList>
            <consortium name="Science for Life Laboratories"/>
        </authorList>
    </citation>
    <scope>NUCLEOTIDE SEQUENCE [LARGE SCALE GENOMIC DNA]</scope>
    <source>
        <strain evidence="1">Soil9</strain>
    </source>
</reference>
<keyword evidence="2" id="KW-1185">Reference proteome</keyword>
<accession>A0A6P2D4A6</accession>
<dbReference type="RefSeq" id="WP_162668813.1">
    <property type="nucleotide sequence ID" value="NZ_LR593886.1"/>
</dbReference>
<evidence type="ECO:0000313" key="1">
    <source>
        <dbReference type="EMBL" id="VTR94240.1"/>
    </source>
</evidence>
<sequence>MSSVPVPARSPRAGVLSVIDWRTVAAIGLPLWAFLAGAIVMRPSAPAGSVFTGTELIPHEFPPPTPGPSTDEPIPMPREIVVRTEVVAVPVVVPVVIPGERIVVAPAPPEFRLPVSELMPAERCLSFNTKVRFHPGMTEAAEEAKASKKMMLVLHISGHFDDPGFT</sequence>